<dbReference type="AlphaFoldDB" id="A0A7R7IF62"/>
<reference evidence="2 3" key="1">
    <citation type="submission" date="2020-11" db="EMBL/GenBank/DDBJ databases">
        <title>Draft genome sequencing of a Lachnospiraceae strain isolated from anoxic soil subjected to BSD treatment.</title>
        <authorList>
            <person name="Uek A."/>
            <person name="Tonouchi A."/>
        </authorList>
    </citation>
    <scope>NUCLEOTIDE SEQUENCE [LARGE SCALE GENOMIC DNA]</scope>
    <source>
        <strain evidence="2 3">TB5</strain>
    </source>
</reference>
<keyword evidence="1" id="KW-0812">Transmembrane</keyword>
<keyword evidence="3" id="KW-1185">Reference proteome</keyword>
<dbReference type="EMBL" id="AP024169">
    <property type="protein sequence ID" value="BCN32839.1"/>
    <property type="molecule type" value="Genomic_DNA"/>
</dbReference>
<dbReference type="Proteomes" id="UP000595897">
    <property type="component" value="Chromosome"/>
</dbReference>
<evidence type="ECO:0000313" key="3">
    <source>
        <dbReference type="Proteomes" id="UP000595897"/>
    </source>
</evidence>
<proteinExistence type="predicted"/>
<dbReference type="RefSeq" id="WP_271716169.1">
    <property type="nucleotide sequence ID" value="NZ_AP024169.1"/>
</dbReference>
<keyword evidence="1" id="KW-1133">Transmembrane helix</keyword>
<evidence type="ECO:0000313" key="2">
    <source>
        <dbReference type="EMBL" id="BCN32839.1"/>
    </source>
</evidence>
<name>A0A7R7IF62_9FIRM</name>
<organism evidence="2 3">
    <name type="scientific">Anaeromicropila herbilytica</name>
    <dbReference type="NCBI Taxonomy" id="2785025"/>
    <lineage>
        <taxon>Bacteria</taxon>
        <taxon>Bacillati</taxon>
        <taxon>Bacillota</taxon>
        <taxon>Clostridia</taxon>
        <taxon>Lachnospirales</taxon>
        <taxon>Lachnospiraceae</taxon>
        <taxon>Anaeromicropila</taxon>
    </lineage>
</organism>
<dbReference type="KEGG" id="ahb:bsdtb5_41340"/>
<accession>A0A7R7IF62</accession>
<sequence length="51" mass="5467">MGNIGGNVLVGLASSIALLFFYVPVILIMVLTIYALILGIKALKIYINKNS</sequence>
<keyword evidence="1" id="KW-0472">Membrane</keyword>
<protein>
    <submittedName>
        <fullName evidence="2">Uncharacterized protein</fullName>
    </submittedName>
</protein>
<gene>
    <name evidence="2" type="ORF">bsdtb5_41340</name>
</gene>
<evidence type="ECO:0000256" key="1">
    <source>
        <dbReference type="SAM" id="Phobius"/>
    </source>
</evidence>
<feature type="transmembrane region" description="Helical" evidence="1">
    <location>
        <begin position="12"/>
        <end position="40"/>
    </location>
</feature>